<evidence type="ECO:0000313" key="1">
    <source>
        <dbReference type="EMBL" id="GAG30144.1"/>
    </source>
</evidence>
<accession>X0WGS7</accession>
<feature type="non-terminal residue" evidence="1">
    <location>
        <position position="246"/>
    </location>
</feature>
<comment type="caution">
    <text evidence="1">The sequence shown here is derived from an EMBL/GenBank/DDBJ whole genome shotgun (WGS) entry which is preliminary data.</text>
</comment>
<organism evidence="1">
    <name type="scientific">marine sediment metagenome</name>
    <dbReference type="NCBI Taxonomy" id="412755"/>
    <lineage>
        <taxon>unclassified sequences</taxon>
        <taxon>metagenomes</taxon>
        <taxon>ecological metagenomes</taxon>
    </lineage>
</organism>
<sequence>INWEERFLDERRQLEELYKYEKKVDKSEKSIKNDDLKRWYGDNIYKIDQIKKIRQDIFQKLEYSHILHIIKDSEILSNKIIIFFDNVDEIEDFSIQSTCFGIAKNIRTILPNFLKVIIAIRPETAHVHSDFCDDETIVTRRNIAGYNKKEKCKYLTPEDFHNILLRRYSYFFKKYNFTDGSKEFINRLIDNLRDVRFFNFNLIDIANQSIRDALDYQSRYIRYLLKLINDESYKGNYGFKLTYATL</sequence>
<dbReference type="AlphaFoldDB" id="X0WGS7"/>
<protein>
    <submittedName>
        <fullName evidence="1">Uncharacterized protein</fullName>
    </submittedName>
</protein>
<feature type="non-terminal residue" evidence="1">
    <location>
        <position position="1"/>
    </location>
</feature>
<proteinExistence type="predicted"/>
<gene>
    <name evidence="1" type="ORF">S01H1_70012</name>
</gene>
<reference evidence="1" key="1">
    <citation type="journal article" date="2014" name="Front. Microbiol.">
        <title>High frequency of phylogenetically diverse reductive dehalogenase-homologous genes in deep subseafloor sedimentary metagenomes.</title>
        <authorList>
            <person name="Kawai M."/>
            <person name="Futagami T."/>
            <person name="Toyoda A."/>
            <person name="Takaki Y."/>
            <person name="Nishi S."/>
            <person name="Hori S."/>
            <person name="Arai W."/>
            <person name="Tsubouchi T."/>
            <person name="Morono Y."/>
            <person name="Uchiyama I."/>
            <person name="Ito T."/>
            <person name="Fujiyama A."/>
            <person name="Inagaki F."/>
            <person name="Takami H."/>
        </authorList>
    </citation>
    <scope>NUCLEOTIDE SEQUENCE</scope>
    <source>
        <strain evidence="1">Expedition CK06-06</strain>
    </source>
</reference>
<dbReference type="EMBL" id="BARS01046516">
    <property type="protein sequence ID" value="GAG30144.1"/>
    <property type="molecule type" value="Genomic_DNA"/>
</dbReference>
<name>X0WGS7_9ZZZZ</name>